<dbReference type="Proteomes" id="UP001596045">
    <property type="component" value="Unassembled WGS sequence"/>
</dbReference>
<dbReference type="InterPro" id="IPR051532">
    <property type="entry name" value="Ester_Hydrolysis_Enzymes"/>
</dbReference>
<protein>
    <submittedName>
        <fullName evidence="2">Arylesterase</fullName>
    </submittedName>
</protein>
<gene>
    <name evidence="2" type="ORF">ACFPM8_06785</name>
</gene>
<dbReference type="Pfam" id="PF13472">
    <property type="entry name" value="Lipase_GDSL_2"/>
    <property type="match status" value="1"/>
</dbReference>
<proteinExistence type="predicted"/>
<dbReference type="RefSeq" id="WP_378996355.1">
    <property type="nucleotide sequence ID" value="NZ_JBHSMT010000012.1"/>
</dbReference>
<comment type="caution">
    <text evidence="2">The sequence shown here is derived from an EMBL/GenBank/DDBJ whole genome shotgun (WGS) entry which is preliminary data.</text>
</comment>
<dbReference type="InterPro" id="IPR013830">
    <property type="entry name" value="SGNH_hydro"/>
</dbReference>
<dbReference type="EMBL" id="JBHSMT010000012">
    <property type="protein sequence ID" value="MFC5473665.1"/>
    <property type="molecule type" value="Genomic_DNA"/>
</dbReference>
<sequence length="227" mass="24589">MQIIDSRLWNVIQRWKQRVGIKVTTGLQLTALLFGLMCMSSAYSASNSILVLGDSLSAEYGLARGSGWVALLEQRLKAEHVAGSITNASISGETTSGGQARLPALLKQRPDIVIIELGANDALRGLQLSATESNLRTMIAAAQGAHAKVLLVGMRIPPNYGRDYTERFASLYATVAKQAKIPLVSFLLDGVADKPDLFQADRIHPIAQAHPIMLNNVWPQLKPLLAH</sequence>
<dbReference type="InterPro" id="IPR036514">
    <property type="entry name" value="SGNH_hydro_sf"/>
</dbReference>
<feature type="domain" description="SGNH hydrolase-type esterase" evidence="1">
    <location>
        <begin position="51"/>
        <end position="210"/>
    </location>
</feature>
<accession>A0ABW0M7R9</accession>
<organism evidence="2 3">
    <name type="scientific">Paraherbaspirillum soli</name>
    <dbReference type="NCBI Taxonomy" id="631222"/>
    <lineage>
        <taxon>Bacteria</taxon>
        <taxon>Pseudomonadati</taxon>
        <taxon>Pseudomonadota</taxon>
        <taxon>Betaproteobacteria</taxon>
        <taxon>Burkholderiales</taxon>
        <taxon>Oxalobacteraceae</taxon>
        <taxon>Paraherbaspirillum</taxon>
    </lineage>
</organism>
<dbReference type="CDD" id="cd01822">
    <property type="entry name" value="Lysophospholipase_L1_like"/>
    <property type="match status" value="1"/>
</dbReference>
<evidence type="ECO:0000259" key="1">
    <source>
        <dbReference type="Pfam" id="PF13472"/>
    </source>
</evidence>
<name>A0ABW0M7R9_9BURK</name>
<reference evidence="3" key="1">
    <citation type="journal article" date="2019" name="Int. J. Syst. Evol. Microbiol.">
        <title>The Global Catalogue of Microorganisms (GCM) 10K type strain sequencing project: providing services to taxonomists for standard genome sequencing and annotation.</title>
        <authorList>
            <consortium name="The Broad Institute Genomics Platform"/>
            <consortium name="The Broad Institute Genome Sequencing Center for Infectious Disease"/>
            <person name="Wu L."/>
            <person name="Ma J."/>
        </authorList>
    </citation>
    <scope>NUCLEOTIDE SEQUENCE [LARGE SCALE GENOMIC DNA]</scope>
    <source>
        <strain evidence="3">JCM 17066</strain>
    </source>
</reference>
<dbReference type="PANTHER" id="PTHR30383:SF24">
    <property type="entry name" value="THIOESTERASE 1_PROTEASE 1_LYSOPHOSPHOLIPASE L1"/>
    <property type="match status" value="1"/>
</dbReference>
<keyword evidence="3" id="KW-1185">Reference proteome</keyword>
<dbReference type="Gene3D" id="3.40.50.1110">
    <property type="entry name" value="SGNH hydrolase"/>
    <property type="match status" value="1"/>
</dbReference>
<dbReference type="PANTHER" id="PTHR30383">
    <property type="entry name" value="THIOESTERASE 1/PROTEASE 1/LYSOPHOSPHOLIPASE L1"/>
    <property type="match status" value="1"/>
</dbReference>
<evidence type="ECO:0000313" key="3">
    <source>
        <dbReference type="Proteomes" id="UP001596045"/>
    </source>
</evidence>
<evidence type="ECO:0000313" key="2">
    <source>
        <dbReference type="EMBL" id="MFC5473665.1"/>
    </source>
</evidence>
<dbReference type="SUPFAM" id="SSF52266">
    <property type="entry name" value="SGNH hydrolase"/>
    <property type="match status" value="1"/>
</dbReference>